<dbReference type="InterPro" id="IPR003362">
    <property type="entry name" value="Bact_transf"/>
</dbReference>
<reference evidence="10 11" key="1">
    <citation type="submission" date="2024-10" db="EMBL/GenBank/DDBJ databases">
        <title>The Natural Products Discovery Center: Release of the First 8490 Sequenced Strains for Exploring Actinobacteria Biosynthetic Diversity.</title>
        <authorList>
            <person name="Kalkreuter E."/>
            <person name="Kautsar S.A."/>
            <person name="Yang D."/>
            <person name="Bader C.D."/>
            <person name="Teijaro C.N."/>
            <person name="Fluegel L."/>
            <person name="Davis C.M."/>
            <person name="Simpson J.R."/>
            <person name="Lauterbach L."/>
            <person name="Steele A.D."/>
            <person name="Gui C."/>
            <person name="Meng S."/>
            <person name="Li G."/>
            <person name="Viehrig K."/>
            <person name="Ye F."/>
            <person name="Su P."/>
            <person name="Kiefer A.F."/>
            <person name="Nichols A."/>
            <person name="Cepeda A.J."/>
            <person name="Yan W."/>
            <person name="Fan B."/>
            <person name="Jiang Y."/>
            <person name="Adhikari A."/>
            <person name="Zheng C.-J."/>
            <person name="Schuster L."/>
            <person name="Cowan T.M."/>
            <person name="Smanski M.J."/>
            <person name="Chevrette M.G."/>
            <person name="De Carvalho L.P.S."/>
            <person name="Shen B."/>
        </authorList>
    </citation>
    <scope>NUCLEOTIDE SEQUENCE [LARGE SCALE GENOMIC DNA]</scope>
    <source>
        <strain evidence="10 11">NPDC050545</strain>
    </source>
</reference>
<evidence type="ECO:0000256" key="1">
    <source>
        <dbReference type="ARBA" id="ARBA00004141"/>
    </source>
</evidence>
<dbReference type="InterPro" id="IPR017475">
    <property type="entry name" value="EPS_sugar_tfrase"/>
</dbReference>
<comment type="similarity">
    <text evidence="2">Belongs to the bacterial sugar transferase family.</text>
</comment>
<evidence type="ECO:0000256" key="8">
    <source>
        <dbReference type="SAM" id="Phobius"/>
    </source>
</evidence>
<proteinExistence type="inferred from homology"/>
<dbReference type="EMBL" id="JBITGY010000005">
    <property type="protein sequence ID" value="MFI6499509.1"/>
    <property type="molecule type" value="Genomic_DNA"/>
</dbReference>
<keyword evidence="3" id="KW-0808">Transferase</keyword>
<comment type="subcellular location">
    <subcellularLocation>
        <location evidence="1">Membrane</location>
        <topology evidence="1">Multi-pass membrane protein</topology>
    </subcellularLocation>
</comment>
<keyword evidence="4 8" id="KW-0812">Transmembrane</keyword>
<feature type="domain" description="Bacterial sugar transferase" evidence="9">
    <location>
        <begin position="277"/>
        <end position="458"/>
    </location>
</feature>
<dbReference type="Proteomes" id="UP001612741">
    <property type="component" value="Unassembled WGS sequence"/>
</dbReference>
<evidence type="ECO:0000313" key="11">
    <source>
        <dbReference type="Proteomes" id="UP001612741"/>
    </source>
</evidence>
<comment type="caution">
    <text evidence="10">The sequence shown here is derived from an EMBL/GenBank/DDBJ whole genome shotgun (WGS) entry which is preliminary data.</text>
</comment>
<dbReference type="Pfam" id="PF02397">
    <property type="entry name" value="Bac_transf"/>
    <property type="match status" value="1"/>
</dbReference>
<feature type="transmembrane region" description="Helical" evidence="8">
    <location>
        <begin position="116"/>
        <end position="134"/>
    </location>
</feature>
<keyword evidence="11" id="KW-1185">Reference proteome</keyword>
<dbReference type="PANTHER" id="PTHR30576">
    <property type="entry name" value="COLANIC BIOSYNTHESIS UDP-GLUCOSE LIPID CARRIER TRANSFERASE"/>
    <property type="match status" value="1"/>
</dbReference>
<feature type="transmembrane region" description="Helical" evidence="8">
    <location>
        <begin position="279"/>
        <end position="303"/>
    </location>
</feature>
<name>A0ABW7YUB7_9ACTN</name>
<accession>A0ABW7YUB7</accession>
<protein>
    <submittedName>
        <fullName evidence="10">Exopolysaccharide biosynthesis polyprenyl glycosylphosphotransferase</fullName>
    </submittedName>
</protein>
<dbReference type="RefSeq" id="WP_397082865.1">
    <property type="nucleotide sequence ID" value="NZ_JBITGY010000005.1"/>
</dbReference>
<dbReference type="Pfam" id="PF13727">
    <property type="entry name" value="CoA_binding_3"/>
    <property type="match status" value="1"/>
</dbReference>
<keyword evidence="6 8" id="KW-0472">Membrane</keyword>
<gene>
    <name evidence="10" type="ORF">ACIBG2_19130</name>
</gene>
<organism evidence="10 11">
    <name type="scientific">Nonomuraea typhae</name>
    <dbReference type="NCBI Taxonomy" id="2603600"/>
    <lineage>
        <taxon>Bacteria</taxon>
        <taxon>Bacillati</taxon>
        <taxon>Actinomycetota</taxon>
        <taxon>Actinomycetes</taxon>
        <taxon>Streptosporangiales</taxon>
        <taxon>Streptosporangiaceae</taxon>
        <taxon>Nonomuraea</taxon>
    </lineage>
</organism>
<evidence type="ECO:0000256" key="5">
    <source>
        <dbReference type="ARBA" id="ARBA00022989"/>
    </source>
</evidence>
<feature type="transmembrane region" description="Helical" evidence="8">
    <location>
        <begin position="91"/>
        <end position="110"/>
    </location>
</feature>
<evidence type="ECO:0000313" key="10">
    <source>
        <dbReference type="EMBL" id="MFI6499509.1"/>
    </source>
</evidence>
<evidence type="ECO:0000256" key="2">
    <source>
        <dbReference type="ARBA" id="ARBA00006464"/>
    </source>
</evidence>
<sequence>MAVAVGTSEPTDGVLESELAPAPRAPHSSGLLRGLARLAGALSRETVCLLTAVAVTGWTPANPCAAVAITVLLQAALRTGRTTALASVPRSLVIALSALMVEAWACAPAPAPPSAAWLATGAAYTALICLVHLVRQAATHLAARRRAPREAVILSSGEHGRKLARTLLQHPEYGLKPIGLIGDGTATDGDLPLLATYSTCVKTLRQAAVRTVIVAGRPPITRATLQQIRDGGCEVLLAPAPDDLIQDFAHRPGQQLHSHPLLPMRPPAQRRPYWIVKRAADVALAGIALLLLSPLVGLCLLGARIEGGPGVLFRQQRVGMDGRFFDMLKIRTLKPASAHDSATRWTVSQARLSGPFGGFLRKTSLDELPQLWNVITGDMSIVGPRPERPYFVEQFSRQIEQYDRRHRVPVGITGWAQVHGLRGDTSIEERARLDNYYIDEWSLKLDVKIVARTVGCVLRLGGA</sequence>
<evidence type="ECO:0000259" key="9">
    <source>
        <dbReference type="Pfam" id="PF02397"/>
    </source>
</evidence>
<feature type="region of interest" description="Disordered" evidence="7">
    <location>
        <begin position="1"/>
        <end position="27"/>
    </location>
</feature>
<evidence type="ECO:0000256" key="3">
    <source>
        <dbReference type="ARBA" id="ARBA00022679"/>
    </source>
</evidence>
<evidence type="ECO:0000256" key="4">
    <source>
        <dbReference type="ARBA" id="ARBA00022692"/>
    </source>
</evidence>
<dbReference type="PANTHER" id="PTHR30576:SF0">
    <property type="entry name" value="UNDECAPRENYL-PHOSPHATE N-ACETYLGALACTOSAMINYL 1-PHOSPHATE TRANSFERASE-RELATED"/>
    <property type="match status" value="1"/>
</dbReference>
<evidence type="ECO:0000256" key="6">
    <source>
        <dbReference type="ARBA" id="ARBA00023136"/>
    </source>
</evidence>
<dbReference type="NCBIfam" id="TIGR03025">
    <property type="entry name" value="EPS_sugtrans"/>
    <property type="match status" value="1"/>
</dbReference>
<keyword evidence="5 8" id="KW-1133">Transmembrane helix</keyword>
<evidence type="ECO:0000256" key="7">
    <source>
        <dbReference type="SAM" id="MobiDB-lite"/>
    </source>
</evidence>